<keyword evidence="2" id="KW-0540">Nuclease</keyword>
<dbReference type="GO" id="GO:0008821">
    <property type="term" value="F:crossover junction DNA endonuclease activity"/>
    <property type="evidence" value="ECO:0007669"/>
    <property type="project" value="UniProtKB-ARBA"/>
</dbReference>
<keyword evidence="3" id="KW-0479">Metal-binding</keyword>
<comment type="caution">
    <text evidence="12">The sequence shown here is derived from an EMBL/GenBank/DDBJ whole genome shotgun (WGS) entry which is preliminary data.</text>
</comment>
<evidence type="ECO:0000256" key="2">
    <source>
        <dbReference type="ARBA" id="ARBA00022722"/>
    </source>
</evidence>
<feature type="region of interest" description="Disordered" evidence="10">
    <location>
        <begin position="725"/>
        <end position="749"/>
    </location>
</feature>
<evidence type="ECO:0000256" key="10">
    <source>
        <dbReference type="SAM" id="MobiDB-lite"/>
    </source>
</evidence>
<keyword evidence="4 12" id="KW-0255">Endonuclease</keyword>
<dbReference type="PANTHER" id="PTHR11081">
    <property type="entry name" value="FLAP ENDONUCLEASE FAMILY MEMBER"/>
    <property type="match status" value="1"/>
</dbReference>
<evidence type="ECO:0000256" key="8">
    <source>
        <dbReference type="ARBA" id="ARBA00023204"/>
    </source>
</evidence>
<evidence type="ECO:0000259" key="11">
    <source>
        <dbReference type="Pfam" id="PF18704"/>
    </source>
</evidence>
<protein>
    <submittedName>
        <fullName evidence="12">GEN endonuclease</fullName>
    </submittedName>
</protein>
<dbReference type="Pfam" id="PF18704">
    <property type="entry name" value="Chromo_2"/>
    <property type="match status" value="1"/>
</dbReference>
<keyword evidence="8" id="KW-0234">DNA repair</keyword>
<evidence type="ECO:0000256" key="7">
    <source>
        <dbReference type="ARBA" id="ARBA00022842"/>
    </source>
</evidence>
<evidence type="ECO:0000256" key="6">
    <source>
        <dbReference type="ARBA" id="ARBA00022801"/>
    </source>
</evidence>
<dbReference type="EMBL" id="VZRE01003874">
    <property type="protein sequence ID" value="NWU08310.1"/>
    <property type="molecule type" value="Genomic_DNA"/>
</dbReference>
<dbReference type="AlphaFoldDB" id="A0A7K5TVB0"/>
<evidence type="ECO:0000313" key="13">
    <source>
        <dbReference type="Proteomes" id="UP000543364"/>
    </source>
</evidence>
<feature type="region of interest" description="Disordered" evidence="10">
    <location>
        <begin position="330"/>
        <end position="358"/>
    </location>
</feature>
<evidence type="ECO:0000256" key="9">
    <source>
        <dbReference type="ARBA" id="ARBA00038112"/>
    </source>
</evidence>
<gene>
    <name evidence="12" type="primary">Gen1</name>
    <name evidence="12" type="ORF">CEPORN_R03981</name>
</gene>
<keyword evidence="7" id="KW-0460">Magnesium</keyword>
<evidence type="ECO:0000313" key="12">
    <source>
        <dbReference type="EMBL" id="NWU08310.1"/>
    </source>
</evidence>
<evidence type="ECO:0000256" key="5">
    <source>
        <dbReference type="ARBA" id="ARBA00022763"/>
    </source>
</evidence>
<dbReference type="InterPro" id="IPR006084">
    <property type="entry name" value="XPG/Rad2"/>
</dbReference>
<feature type="domain" description="Flap endonuclease GEN chromatin organization modifier" evidence="11">
    <location>
        <begin position="223"/>
        <end position="282"/>
    </location>
</feature>
<keyword evidence="5" id="KW-0227">DNA damage</keyword>
<feature type="non-terminal residue" evidence="12">
    <location>
        <position position="1"/>
    </location>
</feature>
<dbReference type="SMART" id="SM00279">
    <property type="entry name" value="HhH2"/>
    <property type="match status" value="1"/>
</dbReference>
<feature type="non-terminal residue" evidence="12">
    <location>
        <position position="776"/>
    </location>
</feature>
<dbReference type="Proteomes" id="UP000543364">
    <property type="component" value="Unassembled WGS sequence"/>
</dbReference>
<organism evidence="12 13">
    <name type="scientific">Cephalopterus ornatus</name>
    <name type="common">Amazonian umbrellabird</name>
    <dbReference type="NCBI Taxonomy" id="114276"/>
    <lineage>
        <taxon>Eukaryota</taxon>
        <taxon>Metazoa</taxon>
        <taxon>Chordata</taxon>
        <taxon>Craniata</taxon>
        <taxon>Vertebrata</taxon>
        <taxon>Euteleostomi</taxon>
        <taxon>Archelosauria</taxon>
        <taxon>Archosauria</taxon>
        <taxon>Dinosauria</taxon>
        <taxon>Saurischia</taxon>
        <taxon>Theropoda</taxon>
        <taxon>Coelurosauria</taxon>
        <taxon>Aves</taxon>
        <taxon>Neognathae</taxon>
        <taxon>Neoaves</taxon>
        <taxon>Telluraves</taxon>
        <taxon>Australaves</taxon>
        <taxon>Passeriformes</taxon>
        <taxon>Cotingidae</taxon>
        <taxon>Cephalopterus</taxon>
    </lineage>
</organism>
<dbReference type="SUPFAM" id="SSF47807">
    <property type="entry name" value="5' to 3' exonuclease, C-terminal subdomain"/>
    <property type="match status" value="1"/>
</dbReference>
<dbReference type="PANTHER" id="PTHR11081:SF70">
    <property type="entry name" value="FLAP ENDONUCLEASE GEN HOMOLOG 1"/>
    <property type="match status" value="1"/>
</dbReference>
<reference evidence="12 13" key="1">
    <citation type="submission" date="2019-09" db="EMBL/GenBank/DDBJ databases">
        <title>Bird 10,000 Genomes (B10K) Project - Family phase.</title>
        <authorList>
            <person name="Zhang G."/>
        </authorList>
    </citation>
    <scope>NUCLEOTIDE SEQUENCE [LARGE SCALE GENOMIC DNA]</scope>
    <source>
        <strain evidence="12">B10K-DU-001-01</strain>
        <tissue evidence="12">Muscle</tissue>
    </source>
</reference>
<proteinExistence type="inferred from homology"/>
<dbReference type="GO" id="GO:0006281">
    <property type="term" value="P:DNA repair"/>
    <property type="evidence" value="ECO:0007669"/>
    <property type="project" value="UniProtKB-KW"/>
</dbReference>
<dbReference type="GO" id="GO:0000400">
    <property type="term" value="F:four-way junction DNA binding"/>
    <property type="evidence" value="ECO:0007669"/>
    <property type="project" value="UniProtKB-ARBA"/>
</dbReference>
<dbReference type="GO" id="GO:0046872">
    <property type="term" value="F:metal ion binding"/>
    <property type="evidence" value="ECO:0007669"/>
    <property type="project" value="UniProtKB-KW"/>
</dbReference>
<comment type="cofactor">
    <cofactor evidence="1">
        <name>Mg(2+)</name>
        <dbReference type="ChEBI" id="CHEBI:18420"/>
    </cofactor>
</comment>
<dbReference type="InterPro" id="IPR008918">
    <property type="entry name" value="HhH2"/>
</dbReference>
<name>A0A7K5TVB0_CEPOR</name>
<dbReference type="InterPro" id="IPR036279">
    <property type="entry name" value="5-3_exonuclease_C_sf"/>
</dbReference>
<dbReference type="GO" id="GO:0017108">
    <property type="term" value="F:5'-flap endonuclease activity"/>
    <property type="evidence" value="ECO:0007669"/>
    <property type="project" value="UniProtKB-ARBA"/>
</dbReference>
<dbReference type="Gene3D" id="1.10.150.20">
    <property type="entry name" value="5' to 3' exonuclease, C-terminal subdomain"/>
    <property type="match status" value="1"/>
</dbReference>
<accession>A0A7K5TVB0</accession>
<comment type="similarity">
    <text evidence="9">Belongs to the XPG/RAD2 endonuclease family. GEN subfamily.</text>
</comment>
<keyword evidence="6" id="KW-0378">Hydrolase</keyword>
<dbReference type="FunFam" id="1.10.150.20:FF:000030">
    <property type="entry name" value="Flap endonuclease GEN-like 1"/>
    <property type="match status" value="1"/>
</dbReference>
<keyword evidence="13" id="KW-1185">Reference proteome</keyword>
<dbReference type="InterPro" id="IPR041012">
    <property type="entry name" value="GEN_chromo"/>
</dbReference>
<evidence type="ECO:0000256" key="1">
    <source>
        <dbReference type="ARBA" id="ARBA00001946"/>
    </source>
</evidence>
<sequence>QDPHLNCYTMSSIKEKLGCDRESLIGLAVLLGCDYLPKGVPGVGKEQALKLIETLRGQNLLQRFDQWKEQLRYDDNPPLVVKRVIHCSECHHPGSHKEHEHSGCKFCESIRYCKPSDSKHCPCEWHRLEQVKQANAVEDNIRKKAKSCEGFPFSEVIQEFLVNKNKLINIKECRRPNLLSFQIFASEKMEWAKHYACKKLLALLTRYDMIQRKSGYIDSKQLQAIRIVKTRVKNGIPCFEIEWQKPEHYVDPEDEPVESFVVTVEEESLFQDAYPDVVALYRAEKSEVLQKKKKKGKAKPEEKELSSAYDDVSNLLSQVSLKSTCGILPVQHSTSDVKPPPKHQTQQRSNESKDAALAAASCRSSVQVPASAAVPPLPASSYLQSALADSAALPSQCTKHSVISSSSSVTAGLQLSSVGGKGTFFSTSPAQGGDDQNPAAGLTTCIKHSHPLAYETARNNSEYSGDVQSDQHSDSADDVFSNDATGQLQEWSLRERILRKTYIPSLPLSEDVMQQESLKCFKQTKEMLNPGRNYVSSSYQLNKLVQESKNALSENCASKSSVHICQDQYRKADISVEMMLRDHNISGSASLALNGQTTETLHPGCEILPVSQKPADATGCHIKKASIETTWKASSKKSVCQNRHSSSEDSDDGHMNKILIHEQQKKLLNPGQFKKCFTKKKSSIVSSKRTNSDSALITKGKKTTTNLKKADDTFSLQGCPKPSSVAEFNCSQSPDQPSKRLGSDPTQQDRSAVLTYRWADSPLPLSERLKGRFKIN</sequence>
<evidence type="ECO:0000256" key="3">
    <source>
        <dbReference type="ARBA" id="ARBA00022723"/>
    </source>
</evidence>
<evidence type="ECO:0000256" key="4">
    <source>
        <dbReference type="ARBA" id="ARBA00022759"/>
    </source>
</evidence>